<evidence type="ECO:0000313" key="1">
    <source>
        <dbReference type="EMBL" id="TKR28145.1"/>
    </source>
</evidence>
<protein>
    <submittedName>
        <fullName evidence="1">Uncharacterized protein</fullName>
    </submittedName>
</protein>
<reference evidence="1 2" key="1">
    <citation type="submission" date="2019-04" db="EMBL/GenBank/DDBJ databases">
        <title>Natronomonas sp. F20-122 a newhaloarchaeon isolated from a saline saltern of Isla Bacuta, Huelva, Spain.</title>
        <authorList>
            <person name="Duran-Viseras A."/>
            <person name="Sanchez-Porro C."/>
            <person name="Ventosa A."/>
        </authorList>
    </citation>
    <scope>NUCLEOTIDE SEQUENCE [LARGE SCALE GENOMIC DNA]</scope>
    <source>
        <strain evidence="1 2">F20-122</strain>
    </source>
</reference>
<dbReference type="EMBL" id="QKNX01000001">
    <property type="protein sequence ID" value="TKR28145.1"/>
    <property type="molecule type" value="Genomic_DNA"/>
</dbReference>
<evidence type="ECO:0000313" key="2">
    <source>
        <dbReference type="Proteomes" id="UP000308037"/>
    </source>
</evidence>
<accession>A0A4U5JH10</accession>
<organism evidence="1 2">
    <name type="scientific">Natronomonas salsuginis</name>
    <dbReference type="NCBI Taxonomy" id="2217661"/>
    <lineage>
        <taxon>Archaea</taxon>
        <taxon>Methanobacteriati</taxon>
        <taxon>Methanobacteriota</taxon>
        <taxon>Stenosarchaea group</taxon>
        <taxon>Halobacteria</taxon>
        <taxon>Halobacteriales</taxon>
        <taxon>Natronomonadaceae</taxon>
        <taxon>Natronomonas</taxon>
    </lineage>
</organism>
<sequence length="240" mass="25544">MRRRSPLCALGTGELAGIAGCSAFGSDRDPLEEERTVDPASSELSAWGFQAVAAETHDGYAAGGVWGRGQSEPDHELDFRGAWSVTLPHRDGATSDHLLAMYALPPAPDGTRSSQVWLWSGLDPADWTCVHRLSTGISLSGDDSSLGIYSPAQDYDADDVSSYRVESGRLDAATLAATMPLSNGWIGIDERTRIGDGGAYVPVWTGESETPQSLAATTEVRWPADGDVELTWTVAAETSR</sequence>
<dbReference type="OrthoDB" id="267434at2157"/>
<keyword evidence="2" id="KW-1185">Reference proteome</keyword>
<dbReference type="AlphaFoldDB" id="A0A4U5JH10"/>
<dbReference type="RefSeq" id="WP_137275444.1">
    <property type="nucleotide sequence ID" value="NZ_QKNX01000001.1"/>
</dbReference>
<name>A0A4U5JH10_9EURY</name>
<dbReference type="Proteomes" id="UP000308037">
    <property type="component" value="Unassembled WGS sequence"/>
</dbReference>
<proteinExistence type="predicted"/>
<comment type="caution">
    <text evidence="1">The sequence shown here is derived from an EMBL/GenBank/DDBJ whole genome shotgun (WGS) entry which is preliminary data.</text>
</comment>
<gene>
    <name evidence="1" type="ORF">DM868_03440</name>
</gene>